<keyword evidence="3" id="KW-1185">Reference proteome</keyword>
<accession>A0AAV5QLJ4</accession>
<dbReference type="Proteomes" id="UP001360560">
    <property type="component" value="Unassembled WGS sequence"/>
</dbReference>
<dbReference type="GO" id="GO:0033768">
    <property type="term" value="C:SUMO-targeted ubiquitin ligase complex"/>
    <property type="evidence" value="ECO:0007669"/>
    <property type="project" value="TreeGrafter"/>
</dbReference>
<dbReference type="AlphaFoldDB" id="A0AAV5QLJ4"/>
<dbReference type="GO" id="GO:0004842">
    <property type="term" value="F:ubiquitin-protein transferase activity"/>
    <property type="evidence" value="ECO:0007669"/>
    <property type="project" value="TreeGrafter"/>
</dbReference>
<sequence>MAQREDEAIVIDSGSESDSGVQVLNSLRSVEEVASESDGEQHDDGVEILRVVEAPPNLGLHRPPINGRNVNTDEQRRQRRRNRNIIHRGPTNDNESDDEVQVLGQQRATVQFQDTPIYFPGGIYFDHDTGDRGRDEEFVPEEESLTTRRFRDYQTGRIQRRMNTRHRRPNQEPRSGFQNFMHSALNGLFRMGFNIPEPRFGDQNSRDDISEDIWHQVDMMESRELQQKFDTQKEHASNYIKRAEDSVKVLPKGYTSTIDKNSELLCPLCGVILGAGICDGYSTLIQLEKQKKQNNSGHVLVDYDNEKMYHKSIQEFGCQAPYQLLPFITETDIKLSRKIYYAKCGHVFCGRCVQRVASRPMRESRKNAKAPKNIHNPTVYAPSKCVADNCKAKLVGGRFVEIYTNL</sequence>
<evidence type="ECO:0000313" key="3">
    <source>
        <dbReference type="Proteomes" id="UP001360560"/>
    </source>
</evidence>
<protein>
    <submittedName>
        <fullName evidence="2">SUMO-targeted ubiquitin ligase complex subunit</fullName>
    </submittedName>
</protein>
<feature type="region of interest" description="Disordered" evidence="1">
    <location>
        <begin position="57"/>
        <end position="97"/>
    </location>
</feature>
<comment type="caution">
    <text evidence="2">The sequence shown here is derived from an EMBL/GenBank/DDBJ whole genome shotgun (WGS) entry which is preliminary data.</text>
</comment>
<evidence type="ECO:0000256" key="1">
    <source>
        <dbReference type="SAM" id="MobiDB-lite"/>
    </source>
</evidence>
<dbReference type="RefSeq" id="XP_064852652.1">
    <property type="nucleotide sequence ID" value="XM_064996580.1"/>
</dbReference>
<feature type="compositionally biased region" description="Basic residues" evidence="1">
    <location>
        <begin position="77"/>
        <end position="86"/>
    </location>
</feature>
<dbReference type="GO" id="GO:0016874">
    <property type="term" value="F:ligase activity"/>
    <property type="evidence" value="ECO:0007669"/>
    <property type="project" value="UniProtKB-KW"/>
</dbReference>
<reference evidence="2 3" key="1">
    <citation type="journal article" date="2023" name="Elife">
        <title>Identification of key yeast species and microbe-microbe interactions impacting larval growth of Drosophila in the wild.</title>
        <authorList>
            <person name="Mure A."/>
            <person name="Sugiura Y."/>
            <person name="Maeda R."/>
            <person name="Honda K."/>
            <person name="Sakurai N."/>
            <person name="Takahashi Y."/>
            <person name="Watada M."/>
            <person name="Katoh T."/>
            <person name="Gotoh A."/>
            <person name="Gotoh Y."/>
            <person name="Taniguchi I."/>
            <person name="Nakamura K."/>
            <person name="Hayashi T."/>
            <person name="Katayama T."/>
            <person name="Uemura T."/>
            <person name="Hattori Y."/>
        </authorList>
    </citation>
    <scope>NUCLEOTIDE SEQUENCE [LARGE SCALE GENOMIC DNA]</scope>
    <source>
        <strain evidence="2 3">SC-9</strain>
    </source>
</reference>
<evidence type="ECO:0000313" key="2">
    <source>
        <dbReference type="EMBL" id="GMM35652.1"/>
    </source>
</evidence>
<dbReference type="PANTHER" id="PTHR28042:SF1">
    <property type="entry name" value="E3 UBIQUITIN-PROTEIN LIGASE COMPLEX SLX5-SLX8 SUBUNIT SLX5"/>
    <property type="match status" value="1"/>
</dbReference>
<organism evidence="2 3">
    <name type="scientific">Saccharomycopsis crataegensis</name>
    <dbReference type="NCBI Taxonomy" id="43959"/>
    <lineage>
        <taxon>Eukaryota</taxon>
        <taxon>Fungi</taxon>
        <taxon>Dikarya</taxon>
        <taxon>Ascomycota</taxon>
        <taxon>Saccharomycotina</taxon>
        <taxon>Saccharomycetes</taxon>
        <taxon>Saccharomycopsidaceae</taxon>
        <taxon>Saccharomycopsis</taxon>
    </lineage>
</organism>
<gene>
    <name evidence="2" type="ORF">DASC09_029770</name>
</gene>
<proteinExistence type="predicted"/>
<dbReference type="GeneID" id="90073631"/>
<feature type="region of interest" description="Disordered" evidence="1">
    <location>
        <begin position="1"/>
        <end position="21"/>
    </location>
</feature>
<name>A0AAV5QLJ4_9ASCO</name>
<dbReference type="PANTHER" id="PTHR28042">
    <property type="entry name" value="E3 UBIQUITIN-PROTEIN LIGASE COMPLEX SLX5-SLX8 SUBUNIT SLX5"/>
    <property type="match status" value="1"/>
</dbReference>
<keyword evidence="2" id="KW-0436">Ligase</keyword>
<dbReference type="EMBL" id="BTFZ01000010">
    <property type="protein sequence ID" value="GMM35652.1"/>
    <property type="molecule type" value="Genomic_DNA"/>
</dbReference>
<dbReference type="InterPro" id="IPR038886">
    <property type="entry name" value="E3_SLX5/Rfp1"/>
</dbReference>